<reference evidence="1 2" key="1">
    <citation type="journal article" date="2021" name="Comput. Struct. Biotechnol. J.">
        <title>De novo genome assembly of the potent medicinal plant Rehmannia glutinosa using nanopore technology.</title>
        <authorList>
            <person name="Ma L."/>
            <person name="Dong C."/>
            <person name="Song C."/>
            <person name="Wang X."/>
            <person name="Zheng X."/>
            <person name="Niu Y."/>
            <person name="Chen S."/>
            <person name="Feng W."/>
        </authorList>
    </citation>
    <scope>NUCLEOTIDE SEQUENCE [LARGE SCALE GENOMIC DNA]</scope>
    <source>
        <strain evidence="1">DH-2019</strain>
    </source>
</reference>
<name>A0ABR0WEX5_REHGL</name>
<organism evidence="1 2">
    <name type="scientific">Rehmannia glutinosa</name>
    <name type="common">Chinese foxglove</name>
    <dbReference type="NCBI Taxonomy" id="99300"/>
    <lineage>
        <taxon>Eukaryota</taxon>
        <taxon>Viridiplantae</taxon>
        <taxon>Streptophyta</taxon>
        <taxon>Embryophyta</taxon>
        <taxon>Tracheophyta</taxon>
        <taxon>Spermatophyta</taxon>
        <taxon>Magnoliopsida</taxon>
        <taxon>eudicotyledons</taxon>
        <taxon>Gunneridae</taxon>
        <taxon>Pentapetalae</taxon>
        <taxon>asterids</taxon>
        <taxon>lamiids</taxon>
        <taxon>Lamiales</taxon>
        <taxon>Orobanchaceae</taxon>
        <taxon>Rehmannieae</taxon>
        <taxon>Rehmannia</taxon>
    </lineage>
</organism>
<dbReference type="EMBL" id="JABTTQ020000012">
    <property type="protein sequence ID" value="KAK6145398.1"/>
    <property type="molecule type" value="Genomic_DNA"/>
</dbReference>
<gene>
    <name evidence="1" type="ORF">DH2020_022218</name>
</gene>
<dbReference type="PANTHER" id="PTHR47481:SF10">
    <property type="entry name" value="COPIA-LIKE POLYPROTEIN_RETROTRANSPOSON"/>
    <property type="match status" value="1"/>
</dbReference>
<accession>A0ABR0WEX5</accession>
<proteinExistence type="predicted"/>
<evidence type="ECO:0000313" key="1">
    <source>
        <dbReference type="EMBL" id="KAK6145398.1"/>
    </source>
</evidence>
<dbReference type="Proteomes" id="UP001318860">
    <property type="component" value="Unassembled WGS sequence"/>
</dbReference>
<dbReference type="Pfam" id="PF14223">
    <property type="entry name" value="Retrotran_gag_2"/>
    <property type="match status" value="1"/>
</dbReference>
<evidence type="ECO:0008006" key="3">
    <source>
        <dbReference type="Google" id="ProtNLM"/>
    </source>
</evidence>
<dbReference type="PANTHER" id="PTHR47481">
    <property type="match status" value="1"/>
</dbReference>
<evidence type="ECO:0000313" key="2">
    <source>
        <dbReference type="Proteomes" id="UP001318860"/>
    </source>
</evidence>
<keyword evidence="2" id="KW-1185">Reference proteome</keyword>
<protein>
    <recommendedName>
        <fullName evidence="3">Retrotransposon Copia-like N-terminal domain-containing protein</fullName>
    </recommendedName>
</protein>
<sequence>MSSYEEPNLSIQSFHQCSSLISIKLSTTNFLVWKSQILPLIQSLGIEHHITNLQKPADEITDSDGKKTKNPKLDIWINNDGLLMSWLLSNMKEEVLNMIFGGDTTYSIWRSLQEHLLPNTEENEAQLKNSLYALSKGMLSLEEYTRKFKEIRDKLAAIGKPLGDVDKVFQMAQGLGEKYKEFRILSFVKTSIPII</sequence>
<comment type="caution">
    <text evidence="1">The sequence shown here is derived from an EMBL/GenBank/DDBJ whole genome shotgun (WGS) entry which is preliminary data.</text>
</comment>